<dbReference type="HOGENOM" id="CLU_1819274_0_0_1"/>
<evidence type="ECO:0000313" key="3">
    <source>
        <dbReference type="Proteomes" id="UP000011115"/>
    </source>
</evidence>
<organism evidence="2 3">
    <name type="scientific">Solanum tuberosum</name>
    <name type="common">Potato</name>
    <dbReference type="NCBI Taxonomy" id="4113"/>
    <lineage>
        <taxon>Eukaryota</taxon>
        <taxon>Viridiplantae</taxon>
        <taxon>Streptophyta</taxon>
        <taxon>Embryophyta</taxon>
        <taxon>Tracheophyta</taxon>
        <taxon>Spermatophyta</taxon>
        <taxon>Magnoliopsida</taxon>
        <taxon>eudicotyledons</taxon>
        <taxon>Gunneridae</taxon>
        <taxon>Pentapetalae</taxon>
        <taxon>asterids</taxon>
        <taxon>lamiids</taxon>
        <taxon>Solanales</taxon>
        <taxon>Solanaceae</taxon>
        <taxon>Solanoideae</taxon>
        <taxon>Solaneae</taxon>
        <taxon>Solanum</taxon>
    </lineage>
</organism>
<protein>
    <recommendedName>
        <fullName evidence="4">Integrase core domain containing protein</fullName>
    </recommendedName>
</protein>
<dbReference type="Gramene" id="PGSC0003DMT400090676">
    <property type="protein sequence ID" value="PGSC0003DMT400090676"/>
    <property type="gene ID" value="PGSC0003DMG400040247"/>
</dbReference>
<dbReference type="Proteomes" id="UP000011115">
    <property type="component" value="Unassembled WGS sequence"/>
</dbReference>
<dbReference type="PaxDb" id="4113-PGSC0003DMT400090676"/>
<evidence type="ECO:0000313" key="2">
    <source>
        <dbReference type="EnsemblPlants" id="PGSC0003DMT400090676"/>
    </source>
</evidence>
<reference evidence="2" key="2">
    <citation type="submission" date="2015-06" db="UniProtKB">
        <authorList>
            <consortium name="EnsemblPlants"/>
        </authorList>
    </citation>
    <scope>IDENTIFICATION</scope>
    <source>
        <strain evidence="2">DM1-3 516 R44</strain>
    </source>
</reference>
<dbReference type="InParanoid" id="M1DKX7"/>
<accession>M1DKX7</accession>
<dbReference type="AlphaFoldDB" id="M1DKX7"/>
<name>M1DKX7_SOLTU</name>
<proteinExistence type="predicted"/>
<feature type="region of interest" description="Disordered" evidence="1">
    <location>
        <begin position="93"/>
        <end position="142"/>
    </location>
</feature>
<sequence>MVGLEIDVTHILISEIHERALKDTTTLPFLCLIFQLCREASVPVWHCDRLLDATKTLDIGLIWDDANLPAPLREIHVEDDEVMLTALFGDVMPPPDSSHAAGKRHRSVHSSNDAETHRLRKKEHQQLEEATRASLLDKEMRQ</sequence>
<feature type="compositionally biased region" description="Basic and acidic residues" evidence="1">
    <location>
        <begin position="124"/>
        <end position="142"/>
    </location>
</feature>
<evidence type="ECO:0000256" key="1">
    <source>
        <dbReference type="SAM" id="MobiDB-lite"/>
    </source>
</evidence>
<evidence type="ECO:0008006" key="4">
    <source>
        <dbReference type="Google" id="ProtNLM"/>
    </source>
</evidence>
<dbReference type="EnsemblPlants" id="PGSC0003DMT400090676">
    <property type="protein sequence ID" value="PGSC0003DMT400090676"/>
    <property type="gene ID" value="PGSC0003DMG400040247"/>
</dbReference>
<keyword evidence="3" id="KW-1185">Reference proteome</keyword>
<reference evidence="3" key="1">
    <citation type="journal article" date="2011" name="Nature">
        <title>Genome sequence and analysis of the tuber crop potato.</title>
        <authorList>
            <consortium name="The Potato Genome Sequencing Consortium"/>
        </authorList>
    </citation>
    <scope>NUCLEOTIDE SEQUENCE [LARGE SCALE GENOMIC DNA]</scope>
    <source>
        <strain evidence="3">cv. DM1-3 516 R44</strain>
    </source>
</reference>